<dbReference type="Proteomes" id="UP001066276">
    <property type="component" value="Chromosome 9"/>
</dbReference>
<accession>A0AAV7MJU7</accession>
<dbReference type="AlphaFoldDB" id="A0AAV7MJU7"/>
<dbReference type="EMBL" id="JANPWB010000013">
    <property type="protein sequence ID" value="KAJ1103782.1"/>
    <property type="molecule type" value="Genomic_DNA"/>
</dbReference>
<reference evidence="2" key="1">
    <citation type="journal article" date="2022" name="bioRxiv">
        <title>Sequencing and chromosome-scale assembly of the giantPleurodeles waltlgenome.</title>
        <authorList>
            <person name="Brown T."/>
            <person name="Elewa A."/>
            <person name="Iarovenko S."/>
            <person name="Subramanian E."/>
            <person name="Araus A.J."/>
            <person name="Petzold A."/>
            <person name="Susuki M."/>
            <person name="Suzuki K.-i.T."/>
            <person name="Hayashi T."/>
            <person name="Toyoda A."/>
            <person name="Oliveira C."/>
            <person name="Osipova E."/>
            <person name="Leigh N.D."/>
            <person name="Simon A."/>
            <person name="Yun M.H."/>
        </authorList>
    </citation>
    <scope>NUCLEOTIDE SEQUENCE</scope>
    <source>
        <strain evidence="2">20211129_DDA</strain>
        <tissue evidence="2">Liver</tissue>
    </source>
</reference>
<keyword evidence="3" id="KW-1185">Reference proteome</keyword>
<feature type="compositionally biased region" description="Basic and acidic residues" evidence="1">
    <location>
        <begin position="51"/>
        <end position="70"/>
    </location>
</feature>
<name>A0AAV7MJU7_PLEWA</name>
<protein>
    <submittedName>
        <fullName evidence="2">Uncharacterized protein</fullName>
    </submittedName>
</protein>
<sequence length="70" mass="7708">MLPSHGMQQQSKTLAVTDTDGLQPSDSTLDVQSQERGSQPAKMKRPAKANAEGKSRKNKKDSVNQRAEQR</sequence>
<feature type="region of interest" description="Disordered" evidence="1">
    <location>
        <begin position="1"/>
        <end position="70"/>
    </location>
</feature>
<gene>
    <name evidence="2" type="ORF">NDU88_001203</name>
</gene>
<evidence type="ECO:0000313" key="3">
    <source>
        <dbReference type="Proteomes" id="UP001066276"/>
    </source>
</evidence>
<proteinExistence type="predicted"/>
<evidence type="ECO:0000256" key="1">
    <source>
        <dbReference type="SAM" id="MobiDB-lite"/>
    </source>
</evidence>
<organism evidence="2 3">
    <name type="scientific">Pleurodeles waltl</name>
    <name type="common">Iberian ribbed newt</name>
    <dbReference type="NCBI Taxonomy" id="8319"/>
    <lineage>
        <taxon>Eukaryota</taxon>
        <taxon>Metazoa</taxon>
        <taxon>Chordata</taxon>
        <taxon>Craniata</taxon>
        <taxon>Vertebrata</taxon>
        <taxon>Euteleostomi</taxon>
        <taxon>Amphibia</taxon>
        <taxon>Batrachia</taxon>
        <taxon>Caudata</taxon>
        <taxon>Salamandroidea</taxon>
        <taxon>Salamandridae</taxon>
        <taxon>Pleurodelinae</taxon>
        <taxon>Pleurodeles</taxon>
    </lineage>
</organism>
<evidence type="ECO:0000313" key="2">
    <source>
        <dbReference type="EMBL" id="KAJ1103782.1"/>
    </source>
</evidence>
<comment type="caution">
    <text evidence="2">The sequence shown here is derived from an EMBL/GenBank/DDBJ whole genome shotgun (WGS) entry which is preliminary data.</text>
</comment>
<feature type="compositionally biased region" description="Polar residues" evidence="1">
    <location>
        <begin position="1"/>
        <end position="37"/>
    </location>
</feature>